<protein>
    <submittedName>
        <fullName evidence="2">Uncharacterized protein</fullName>
    </submittedName>
</protein>
<accession>A0A935PZI6</accession>
<evidence type="ECO:0000313" key="3">
    <source>
        <dbReference type="Proteomes" id="UP000697998"/>
    </source>
</evidence>
<sequence length="269" mass="28452">MTEPRPDSPSDPEVSRLYRQHSTDEPSPAVDQRILAAARAALAGRPASTRGGWWQRWRTPLALATTLLLTVTLSVLHERQPAELPAERGLRQSLPQVRGDEPQSSKAEQAASAAAPEAARPATAAGPKSLPAAGRAEVPPPAARKTERDAPVIADNAVAGGRPAAAQRKLAPAAITQENAPAAIAAPAAPVPASVGAAASEARERFDAAPAAAPPAAARSRAEGVRTPASWLEEIRALRRAGRTDEAERQLREFRRVHPDYALPEEFRQ</sequence>
<dbReference type="Proteomes" id="UP000697998">
    <property type="component" value="Unassembled WGS sequence"/>
</dbReference>
<comment type="caution">
    <text evidence="2">The sequence shown here is derived from an EMBL/GenBank/DDBJ whole genome shotgun (WGS) entry which is preliminary data.</text>
</comment>
<evidence type="ECO:0000256" key="1">
    <source>
        <dbReference type="SAM" id="MobiDB-lite"/>
    </source>
</evidence>
<dbReference type="EMBL" id="JADJMH010000009">
    <property type="protein sequence ID" value="MBK7675319.1"/>
    <property type="molecule type" value="Genomic_DNA"/>
</dbReference>
<organism evidence="2 3">
    <name type="scientific">Candidatus Accumulibacter proximus</name>
    <dbReference type="NCBI Taxonomy" id="2954385"/>
    <lineage>
        <taxon>Bacteria</taxon>
        <taxon>Pseudomonadati</taxon>
        <taxon>Pseudomonadota</taxon>
        <taxon>Betaproteobacteria</taxon>
        <taxon>Candidatus Accumulibacter</taxon>
    </lineage>
</organism>
<feature type="compositionally biased region" description="Basic and acidic residues" evidence="1">
    <location>
        <begin position="1"/>
        <end position="24"/>
    </location>
</feature>
<reference evidence="2 3" key="1">
    <citation type="submission" date="2020-10" db="EMBL/GenBank/DDBJ databases">
        <title>Connecting structure to function with the recovery of over 1000 high-quality activated sludge metagenome-assembled genomes encoding full-length rRNA genes using long-read sequencing.</title>
        <authorList>
            <person name="Singleton C.M."/>
            <person name="Petriglieri F."/>
            <person name="Kristensen J.M."/>
            <person name="Kirkegaard R.H."/>
            <person name="Michaelsen T.Y."/>
            <person name="Andersen M.H."/>
            <person name="Karst S.M."/>
            <person name="Dueholm M.S."/>
            <person name="Nielsen P.H."/>
            <person name="Albertsen M."/>
        </authorList>
    </citation>
    <scope>NUCLEOTIDE SEQUENCE [LARGE SCALE GENOMIC DNA]</scope>
    <source>
        <strain evidence="2">EsbW_18-Q3-R4-48_BATAC.285</strain>
    </source>
</reference>
<evidence type="ECO:0000313" key="2">
    <source>
        <dbReference type="EMBL" id="MBK7675319.1"/>
    </source>
</evidence>
<name>A0A935PZI6_9PROT</name>
<feature type="region of interest" description="Disordered" evidence="1">
    <location>
        <begin position="1"/>
        <end position="29"/>
    </location>
</feature>
<feature type="compositionally biased region" description="Low complexity" evidence="1">
    <location>
        <begin position="104"/>
        <end position="125"/>
    </location>
</feature>
<gene>
    <name evidence="2" type="ORF">IPJ27_11480</name>
</gene>
<proteinExistence type="predicted"/>
<feature type="region of interest" description="Disordered" evidence="1">
    <location>
        <begin position="83"/>
        <end position="151"/>
    </location>
</feature>
<dbReference type="AlphaFoldDB" id="A0A935PZI6"/>